<dbReference type="EMBL" id="PXOA01000006">
    <property type="protein sequence ID" value="RFU82117.1"/>
    <property type="molecule type" value="Genomic_DNA"/>
</dbReference>
<name>A0A395P2H7_TRIAR</name>
<dbReference type="STRING" id="490622.A0A395P2H7"/>
<dbReference type="AlphaFoldDB" id="A0A395P2H7"/>
<dbReference type="GO" id="GO:0016491">
    <property type="term" value="F:oxidoreductase activity"/>
    <property type="evidence" value="ECO:0007669"/>
    <property type="project" value="UniProtKB-KW"/>
</dbReference>
<dbReference type="OrthoDB" id="542013at2759"/>
<evidence type="ECO:0000313" key="4">
    <source>
        <dbReference type="Proteomes" id="UP000266272"/>
    </source>
</evidence>
<keyword evidence="1" id="KW-0560">Oxidoreductase</keyword>
<keyword evidence="4" id="KW-1185">Reference proteome</keyword>
<gene>
    <name evidence="3" type="ORF">TARUN_59</name>
</gene>
<reference evidence="3 4" key="1">
    <citation type="journal article" date="2018" name="PLoS Pathog.">
        <title>Evolution of structural diversity of trichothecenes, a family of toxins produced by plant pathogenic and entomopathogenic fungi.</title>
        <authorList>
            <person name="Proctor R.H."/>
            <person name="McCormick S.P."/>
            <person name="Kim H.S."/>
            <person name="Cardoza R.E."/>
            <person name="Stanley A.M."/>
            <person name="Lindo L."/>
            <person name="Kelly A."/>
            <person name="Brown D.W."/>
            <person name="Lee T."/>
            <person name="Vaughan M.M."/>
            <person name="Alexander N.J."/>
            <person name="Busman M."/>
            <person name="Gutierrez S."/>
        </authorList>
    </citation>
    <scope>NUCLEOTIDE SEQUENCE [LARGE SCALE GENOMIC DNA]</scope>
    <source>
        <strain evidence="3 4">IBT 40837</strain>
    </source>
</reference>
<dbReference type="SUPFAM" id="SSF51735">
    <property type="entry name" value="NAD(P)-binding Rossmann-fold domains"/>
    <property type="match status" value="1"/>
</dbReference>
<dbReference type="PRINTS" id="PR00081">
    <property type="entry name" value="GDHRDH"/>
</dbReference>
<evidence type="ECO:0000256" key="1">
    <source>
        <dbReference type="ARBA" id="ARBA00023002"/>
    </source>
</evidence>
<dbReference type="InterPro" id="IPR036291">
    <property type="entry name" value="NAD(P)-bd_dom_sf"/>
</dbReference>
<feature type="region of interest" description="Disordered" evidence="2">
    <location>
        <begin position="1"/>
        <end position="24"/>
    </location>
</feature>
<comment type="caution">
    <text evidence="3">The sequence shown here is derived from an EMBL/GenBank/DDBJ whole genome shotgun (WGS) entry which is preliminary data.</text>
</comment>
<accession>A0A395P2H7</accession>
<proteinExistence type="predicted"/>
<dbReference type="PANTHER" id="PTHR43157">
    <property type="entry name" value="PHOSPHATIDYLINOSITOL-GLYCAN BIOSYNTHESIS CLASS F PROTEIN-RELATED"/>
    <property type="match status" value="1"/>
</dbReference>
<dbReference type="Gene3D" id="3.40.50.720">
    <property type="entry name" value="NAD(P)-binding Rossmann-like Domain"/>
    <property type="match status" value="1"/>
</dbReference>
<protein>
    <submittedName>
        <fullName evidence="3">Short-chain dehydrogenase reductase family</fullName>
    </submittedName>
</protein>
<organism evidence="3 4">
    <name type="scientific">Trichoderma arundinaceum</name>
    <dbReference type="NCBI Taxonomy" id="490622"/>
    <lineage>
        <taxon>Eukaryota</taxon>
        <taxon>Fungi</taxon>
        <taxon>Dikarya</taxon>
        <taxon>Ascomycota</taxon>
        <taxon>Pezizomycotina</taxon>
        <taxon>Sordariomycetes</taxon>
        <taxon>Hypocreomycetidae</taxon>
        <taxon>Hypocreales</taxon>
        <taxon>Hypocreaceae</taxon>
        <taxon>Trichoderma</taxon>
    </lineage>
</organism>
<dbReference type="Proteomes" id="UP000266272">
    <property type="component" value="Unassembled WGS sequence"/>
</dbReference>
<dbReference type="Pfam" id="PF00106">
    <property type="entry name" value="adh_short"/>
    <property type="match status" value="1"/>
</dbReference>
<sequence length="325" mass="35692">MGMPRNKKVDTKDAEAQSIPSKFMDPLPDNFAPVFVQNQFRTKIDLPTKELYPNVQGKCAIITGSNTGLGFESARQLLMLGLSHLIMGVRSLEKGNEAAEKLRPANLTAKIDVWQLDMESYISIQSFVHKCHNELQRLDIVILNAGLSPIKFSVSSTSHEKTIQVNHLSTALLAVLLLPCLKSKGGGKDLPRLTIVNSIMAHLCKFPNRDQRPILNSFDDINITPWDPQERYGVSKLLSQLFFVKLADMVNPDSVIINMVDPGLTKGTNLARDVKGIVGIAAKGFFSLAGRPVERGSATYVDAVLGHGKESHGCFLMNCKISPVL</sequence>
<evidence type="ECO:0000313" key="3">
    <source>
        <dbReference type="EMBL" id="RFU82117.1"/>
    </source>
</evidence>
<dbReference type="PANTHER" id="PTHR43157:SF35">
    <property type="entry name" value="DEHYDROGENASE_REDUCTASE FAMILY PROTEIN, PUTATIVE-RELATED"/>
    <property type="match status" value="1"/>
</dbReference>
<dbReference type="InterPro" id="IPR002347">
    <property type="entry name" value="SDR_fam"/>
</dbReference>
<evidence type="ECO:0000256" key="2">
    <source>
        <dbReference type="SAM" id="MobiDB-lite"/>
    </source>
</evidence>